<comment type="caution">
    <text evidence="5">The sequence shown here is derived from an EMBL/GenBank/DDBJ whole genome shotgun (WGS) entry which is preliminary data.</text>
</comment>
<comment type="subcellular location">
    <subcellularLocation>
        <location evidence="1">Cell outer membrane</location>
    </subcellularLocation>
</comment>
<dbReference type="Pfam" id="PF25183">
    <property type="entry name" value="OMP_b-brl_4"/>
    <property type="match status" value="1"/>
</dbReference>
<dbReference type="Proteomes" id="UP000535182">
    <property type="component" value="Unassembled WGS sequence"/>
</dbReference>
<dbReference type="EMBL" id="JACHEB010000011">
    <property type="protein sequence ID" value="MBB5330704.1"/>
    <property type="molecule type" value="Genomic_DNA"/>
</dbReference>
<proteinExistence type="predicted"/>
<evidence type="ECO:0000313" key="6">
    <source>
        <dbReference type="Proteomes" id="UP000535182"/>
    </source>
</evidence>
<protein>
    <recommendedName>
        <fullName evidence="4">TonB-dependent transporter Oar-like beta-barrel domain-containing protein</fullName>
    </recommendedName>
</protein>
<evidence type="ECO:0000256" key="1">
    <source>
        <dbReference type="ARBA" id="ARBA00004442"/>
    </source>
</evidence>
<reference evidence="5 6" key="1">
    <citation type="submission" date="2020-08" db="EMBL/GenBank/DDBJ databases">
        <title>Genomic Encyclopedia of Type Strains, Phase IV (KMG-V): Genome sequencing to study the core and pangenomes of soil and plant-associated prokaryotes.</title>
        <authorList>
            <person name="Whitman W."/>
        </authorList>
    </citation>
    <scope>NUCLEOTIDE SEQUENCE [LARGE SCALE GENOMIC DNA]</scope>
    <source>
        <strain evidence="5 6">X5P2</strain>
    </source>
</reference>
<dbReference type="InterPro" id="IPR057601">
    <property type="entry name" value="Oar-like_b-barrel"/>
</dbReference>
<keyword evidence="2" id="KW-0472">Membrane</keyword>
<keyword evidence="6" id="KW-1185">Reference proteome</keyword>
<keyword evidence="3" id="KW-0998">Cell outer membrane</keyword>
<evidence type="ECO:0000256" key="3">
    <source>
        <dbReference type="ARBA" id="ARBA00023237"/>
    </source>
</evidence>
<gene>
    <name evidence="5" type="ORF">HDF14_004340</name>
</gene>
<feature type="domain" description="TonB-dependent transporter Oar-like beta-barrel" evidence="4">
    <location>
        <begin position="2"/>
        <end position="360"/>
    </location>
</feature>
<evidence type="ECO:0000256" key="2">
    <source>
        <dbReference type="ARBA" id="ARBA00023136"/>
    </source>
</evidence>
<dbReference type="InterPro" id="IPR036942">
    <property type="entry name" value="Beta-barrel_TonB_sf"/>
</dbReference>
<name>A0A9X0QIE2_9BACT</name>
<organism evidence="5 6">
    <name type="scientific">Tunturiibacter gelidiferens</name>
    <dbReference type="NCBI Taxonomy" id="3069689"/>
    <lineage>
        <taxon>Bacteria</taxon>
        <taxon>Pseudomonadati</taxon>
        <taxon>Acidobacteriota</taxon>
        <taxon>Terriglobia</taxon>
        <taxon>Terriglobales</taxon>
        <taxon>Acidobacteriaceae</taxon>
        <taxon>Tunturiibacter</taxon>
    </lineage>
</organism>
<evidence type="ECO:0000313" key="5">
    <source>
        <dbReference type="EMBL" id="MBB5330704.1"/>
    </source>
</evidence>
<dbReference type="GO" id="GO:0009279">
    <property type="term" value="C:cell outer membrane"/>
    <property type="evidence" value="ECO:0007669"/>
    <property type="project" value="UniProtKB-SubCell"/>
</dbReference>
<sequence length="362" mass="38601">MSRNITITYGLRLDHRRPFAPDSGTIVSGPNTDGVYWIGMKALPAACNVTNAAPCIPSADGSLAGIDGGVAPIDPTTGKPYYNAAEPPIQLSPYGTTWGAKGGWGNWGPRFGIAWRIDPKTTLRGGYGIVYDSTMGMEQDWKGNSGNWPGGGSVVSSIAMNQTGSPLANIESTFGQVGTVLPAADPWSLGNWFMDPHIKDPRSQQYNLGVERELGPNTALSMGYVGSLDDRVGITGLWNTAQTPGTGTAAQVRARTPFPWYNTSAFYSTSNGTSNYNAFQLKLDRRFSNGFQYLVSYTWSKAIGEGGSGLFDVENGPGSGGYSIWQNYYNLKASMGVLAFNIPHFLAIAGQYAVPVGKDSAT</sequence>
<accession>A0A9X0QIE2</accession>
<dbReference type="Gene3D" id="2.40.170.20">
    <property type="entry name" value="TonB-dependent receptor, beta-barrel domain"/>
    <property type="match status" value="1"/>
</dbReference>
<evidence type="ECO:0000259" key="4">
    <source>
        <dbReference type="Pfam" id="PF25183"/>
    </source>
</evidence>
<dbReference type="AlphaFoldDB" id="A0A9X0QIE2"/>
<dbReference type="SUPFAM" id="SSF56935">
    <property type="entry name" value="Porins"/>
    <property type="match status" value="1"/>
</dbReference>